<feature type="region of interest" description="Disordered" evidence="1">
    <location>
        <begin position="1"/>
        <end position="30"/>
    </location>
</feature>
<comment type="caution">
    <text evidence="2">The sequence shown here is derived from an EMBL/GenBank/DDBJ whole genome shotgun (WGS) entry which is preliminary data.</text>
</comment>
<keyword evidence="3" id="KW-1185">Reference proteome</keyword>
<evidence type="ECO:0000256" key="1">
    <source>
        <dbReference type="SAM" id="MobiDB-lite"/>
    </source>
</evidence>
<reference evidence="3" key="1">
    <citation type="submission" date="2019-07" db="EMBL/GenBank/DDBJ databases">
        <title>Arthrobacter KR32 sp. nov., isolated from mountain cheese made of cows milk.</title>
        <authorList>
            <person name="Flegler A."/>
        </authorList>
    </citation>
    <scope>NUCLEOTIDE SEQUENCE [LARGE SCALE GENOMIC DNA]</scope>
    <source>
        <strain evidence="3">KR32</strain>
    </source>
</reference>
<protein>
    <submittedName>
        <fullName evidence="2">Uncharacterized protein</fullName>
    </submittedName>
</protein>
<accession>A0A7X1NPU0</accession>
<organism evidence="2 3">
    <name type="scientific">Arthrobacter bussei</name>
    <dbReference type="NCBI Taxonomy" id="2594179"/>
    <lineage>
        <taxon>Bacteria</taxon>
        <taxon>Bacillati</taxon>
        <taxon>Actinomycetota</taxon>
        <taxon>Actinomycetes</taxon>
        <taxon>Micrococcales</taxon>
        <taxon>Micrococcaceae</taxon>
        <taxon>Arthrobacter</taxon>
    </lineage>
</organism>
<evidence type="ECO:0000313" key="3">
    <source>
        <dbReference type="Proteomes" id="UP000326464"/>
    </source>
</evidence>
<dbReference type="OrthoDB" id="9860979at2"/>
<sequence>MVEDIGSLNDSGDFSPDGRPQQPAPSSPYRKGTAAAAAGIVAFGYIVLYTALTSSPPVPVVPEPEVIQSVPSSVKCEELTFFVADNQHYENVKVEPPLGACTVAARPPAGAVIDPVSACEAVGGHVTAWHEGDYPTLLEQRPALPNGQRILTTTDAESQTVMELGIVMPNQTFSLCGPLEWRYEHDGQQLTQQIPADADLGELPKGRYYAYERTTEGNLKLRGVGNRHYYIEPLPEGFPLPSSLSNEP</sequence>
<dbReference type="AlphaFoldDB" id="A0A7X1NPU0"/>
<gene>
    <name evidence="2" type="ORF">FNH21_08255</name>
</gene>
<dbReference type="Proteomes" id="UP000326464">
    <property type="component" value="Unassembled WGS sequence"/>
</dbReference>
<proteinExistence type="predicted"/>
<name>A0A7X1NPU0_9MICC</name>
<dbReference type="EMBL" id="VJXX01000002">
    <property type="protein sequence ID" value="MPY10710.1"/>
    <property type="molecule type" value="Genomic_DNA"/>
</dbReference>
<dbReference type="RefSeq" id="WP_152814269.1">
    <property type="nucleotide sequence ID" value="NZ_VJXX01000002.1"/>
</dbReference>
<evidence type="ECO:0000313" key="2">
    <source>
        <dbReference type="EMBL" id="MPY10710.1"/>
    </source>
</evidence>